<protein>
    <submittedName>
        <fullName evidence="2">PorT family protein</fullName>
    </submittedName>
</protein>
<dbReference type="RefSeq" id="WP_201431707.1">
    <property type="nucleotide sequence ID" value="NZ_JAEQBW010000006.1"/>
</dbReference>
<evidence type="ECO:0000313" key="3">
    <source>
        <dbReference type="Proteomes" id="UP000611723"/>
    </source>
</evidence>
<evidence type="ECO:0000259" key="1">
    <source>
        <dbReference type="Pfam" id="PF13568"/>
    </source>
</evidence>
<evidence type="ECO:0000313" key="2">
    <source>
        <dbReference type="EMBL" id="MBK6266023.1"/>
    </source>
</evidence>
<accession>A0A935CCG5</accession>
<dbReference type="InterPro" id="IPR025665">
    <property type="entry name" value="Beta-barrel_OMP_2"/>
</dbReference>
<dbReference type="EMBL" id="JAEQBW010000006">
    <property type="protein sequence ID" value="MBK6266023.1"/>
    <property type="molecule type" value="Genomic_DNA"/>
</dbReference>
<organism evidence="2 3">
    <name type="scientific">Marivirga aurantiaca</name>
    <dbReference type="NCBI Taxonomy" id="2802615"/>
    <lineage>
        <taxon>Bacteria</taxon>
        <taxon>Pseudomonadati</taxon>
        <taxon>Bacteroidota</taxon>
        <taxon>Cytophagia</taxon>
        <taxon>Cytophagales</taxon>
        <taxon>Marivirgaceae</taxon>
        <taxon>Marivirga</taxon>
    </lineage>
</organism>
<keyword evidence="3" id="KW-1185">Reference proteome</keyword>
<reference evidence="2" key="1">
    <citation type="submission" date="2021-01" db="EMBL/GenBank/DDBJ databases">
        <title>Marivirga aurantiaca sp. nov., isolated from intertidal surface sediments.</title>
        <authorList>
            <person name="Zhang M."/>
        </authorList>
    </citation>
    <scope>NUCLEOTIDE SEQUENCE</scope>
    <source>
        <strain evidence="2">S37H4</strain>
    </source>
</reference>
<name>A0A935CCG5_9BACT</name>
<feature type="domain" description="Outer membrane protein beta-barrel" evidence="1">
    <location>
        <begin position="22"/>
        <end position="170"/>
    </location>
</feature>
<dbReference type="Proteomes" id="UP000611723">
    <property type="component" value="Unassembled WGS sequence"/>
</dbReference>
<comment type="caution">
    <text evidence="2">The sequence shown here is derived from an EMBL/GenBank/DDBJ whole genome shotgun (WGS) entry which is preliminary data.</text>
</comment>
<proteinExistence type="predicted"/>
<dbReference type="Pfam" id="PF13568">
    <property type="entry name" value="OMP_b-brl_2"/>
    <property type="match status" value="1"/>
</dbReference>
<sequence>MKQKLLTTIVFIFLFGSIAEAQVFTIGPKVGISSTQVSLKDHADRFEEGDANYSYQVGAFARINILGFFVQPEAYFNSVQGEYVSRNNLGNKETVTLNQNKIDVPILFGYKLGPLRLNIGPVASFNMDSEVDKDDAVNEYKNAVFAYQAGIGVDISKLTLDLRYEGNFSDQATLGDDEGKVRINQVMLSLGLKLL</sequence>
<dbReference type="AlphaFoldDB" id="A0A935CCG5"/>
<gene>
    <name evidence="2" type="ORF">JKA74_13350</name>
</gene>